<evidence type="ECO:0000313" key="2">
    <source>
        <dbReference type="Proteomes" id="UP000807716"/>
    </source>
</evidence>
<protein>
    <submittedName>
        <fullName evidence="1">Uncharacterized protein</fullName>
    </submittedName>
</protein>
<dbReference type="EMBL" id="JAAAJB010000162">
    <property type="protein sequence ID" value="KAG0263398.1"/>
    <property type="molecule type" value="Genomic_DNA"/>
</dbReference>
<keyword evidence="2" id="KW-1185">Reference proteome</keyword>
<evidence type="ECO:0000313" key="1">
    <source>
        <dbReference type="EMBL" id="KAG0263398.1"/>
    </source>
</evidence>
<reference evidence="1" key="1">
    <citation type="journal article" date="2020" name="Fungal Divers.">
        <title>Resolving the Mortierellaceae phylogeny through synthesis of multi-gene phylogenetics and phylogenomics.</title>
        <authorList>
            <person name="Vandepol N."/>
            <person name="Liber J."/>
            <person name="Desiro A."/>
            <person name="Na H."/>
            <person name="Kennedy M."/>
            <person name="Barry K."/>
            <person name="Grigoriev I.V."/>
            <person name="Miller A.N."/>
            <person name="O'Donnell K."/>
            <person name="Stajich J.E."/>
            <person name="Bonito G."/>
        </authorList>
    </citation>
    <scope>NUCLEOTIDE SEQUENCE</scope>
    <source>
        <strain evidence="1">BC1065</strain>
    </source>
</reference>
<gene>
    <name evidence="1" type="ORF">DFQ27_001791</name>
</gene>
<proteinExistence type="predicted"/>
<accession>A0A9P6QC41</accession>
<dbReference type="AlphaFoldDB" id="A0A9P6QC41"/>
<comment type="caution">
    <text evidence="1">The sequence shown here is derived from an EMBL/GenBank/DDBJ whole genome shotgun (WGS) entry which is preliminary data.</text>
</comment>
<dbReference type="Proteomes" id="UP000807716">
    <property type="component" value="Unassembled WGS sequence"/>
</dbReference>
<name>A0A9P6QC41_9FUNG</name>
<sequence>MAVKCNWHLQLFEVDTDPGPRNQCTEIDWVTGPHTEWGFREPWFNPTIDDSECFQADTLCENYQKGFRHILTRDDKMLKSVTMGFCNGLKCACGGVIQGESEDLLICKDPQELLDCTGVRVKEDQRGI</sequence>
<organism evidence="1 2">
    <name type="scientific">Actinomortierella ambigua</name>
    <dbReference type="NCBI Taxonomy" id="1343610"/>
    <lineage>
        <taxon>Eukaryota</taxon>
        <taxon>Fungi</taxon>
        <taxon>Fungi incertae sedis</taxon>
        <taxon>Mucoromycota</taxon>
        <taxon>Mortierellomycotina</taxon>
        <taxon>Mortierellomycetes</taxon>
        <taxon>Mortierellales</taxon>
        <taxon>Mortierellaceae</taxon>
        <taxon>Actinomortierella</taxon>
    </lineage>
</organism>